<dbReference type="Pfam" id="PF01522">
    <property type="entry name" value="Polysacc_deac_1"/>
    <property type="match status" value="1"/>
</dbReference>
<dbReference type="InterPro" id="IPR050248">
    <property type="entry name" value="Polysacc_deacetylase_ArnD"/>
</dbReference>
<dbReference type="GO" id="GO:0016810">
    <property type="term" value="F:hydrolase activity, acting on carbon-nitrogen (but not peptide) bonds"/>
    <property type="evidence" value="ECO:0007669"/>
    <property type="project" value="InterPro"/>
</dbReference>
<dbReference type="Proteomes" id="UP000239210">
    <property type="component" value="Unassembled WGS sequence"/>
</dbReference>
<accession>A0A2T0TYJ4</accession>
<dbReference type="AlphaFoldDB" id="A0A2T0TYJ4"/>
<feature type="domain" description="NodB homology" evidence="1">
    <location>
        <begin position="77"/>
        <end position="273"/>
    </location>
</feature>
<dbReference type="InterPro" id="IPR006311">
    <property type="entry name" value="TAT_signal"/>
</dbReference>
<dbReference type="OrthoDB" id="3521160at2"/>
<dbReference type="SUPFAM" id="SSF88713">
    <property type="entry name" value="Glycoside hydrolase/deacetylase"/>
    <property type="match status" value="1"/>
</dbReference>
<sequence>MTTRRGFLLGAGAGAAGLAVGATGGALVASQDDEVRRRATAHAEERFFEAAGAADEGEGVARLGTRRVVWNTTVSEPVAAITFDDGPTPEYTPRILDALDRAGVTATFNVMGWNGVHHPDVLRDVVAAGHEIGNHTWTHRDLTTLTQQETREEMVRCKDEVEALLGQPFTSFRPPRGELTGYALRIAAELGYDTFIWSVTRGPGDKKEVTEIEDYMGQTVAAGDVLGLHDGIGRGTFDPQAAFAVALAERRELEVRALPSALQQVADRGITLVSANRLLERSTAEPVGGSPPPAPDGE</sequence>
<name>A0A2T0TYJ4_9ACTN</name>
<proteinExistence type="predicted"/>
<protein>
    <submittedName>
        <fullName evidence="2">Peptidoglycan/xylan/chitin deacetylase (PgdA/CDA1 family)</fullName>
    </submittedName>
</protein>
<dbReference type="EMBL" id="PVTG01000003">
    <property type="protein sequence ID" value="PRY50719.1"/>
    <property type="molecule type" value="Genomic_DNA"/>
</dbReference>
<dbReference type="InterPro" id="IPR011330">
    <property type="entry name" value="Glyco_hydro/deAcase_b/a-brl"/>
</dbReference>
<dbReference type="PROSITE" id="PS51318">
    <property type="entry name" value="TAT"/>
    <property type="match status" value="1"/>
</dbReference>
<dbReference type="InterPro" id="IPR002509">
    <property type="entry name" value="NODB_dom"/>
</dbReference>
<dbReference type="Gene3D" id="3.20.20.370">
    <property type="entry name" value="Glycoside hydrolase/deacetylase"/>
    <property type="match status" value="1"/>
</dbReference>
<dbReference type="PANTHER" id="PTHR10587:SF137">
    <property type="entry name" value="4-DEOXY-4-FORMAMIDO-L-ARABINOSE-PHOSPHOUNDECAPRENOL DEFORMYLASE ARND-RELATED"/>
    <property type="match status" value="1"/>
</dbReference>
<evidence type="ECO:0000259" key="1">
    <source>
        <dbReference type="PROSITE" id="PS51677"/>
    </source>
</evidence>
<gene>
    <name evidence="2" type="ORF">LY71_103283</name>
</gene>
<organism evidence="2 3">
    <name type="scientific">Geodermatophilus tzadiensis</name>
    <dbReference type="NCBI Taxonomy" id="1137988"/>
    <lineage>
        <taxon>Bacteria</taxon>
        <taxon>Bacillati</taxon>
        <taxon>Actinomycetota</taxon>
        <taxon>Actinomycetes</taxon>
        <taxon>Geodermatophilales</taxon>
        <taxon>Geodermatophilaceae</taxon>
        <taxon>Geodermatophilus</taxon>
    </lineage>
</organism>
<evidence type="ECO:0000313" key="3">
    <source>
        <dbReference type="Proteomes" id="UP000239210"/>
    </source>
</evidence>
<dbReference type="RefSeq" id="WP_106276146.1">
    <property type="nucleotide sequence ID" value="NZ_PVTG01000003.1"/>
</dbReference>
<dbReference type="GO" id="GO:0005975">
    <property type="term" value="P:carbohydrate metabolic process"/>
    <property type="evidence" value="ECO:0007669"/>
    <property type="project" value="InterPro"/>
</dbReference>
<evidence type="ECO:0000313" key="2">
    <source>
        <dbReference type="EMBL" id="PRY50719.1"/>
    </source>
</evidence>
<dbReference type="PROSITE" id="PS51677">
    <property type="entry name" value="NODB"/>
    <property type="match status" value="1"/>
</dbReference>
<comment type="caution">
    <text evidence="2">The sequence shown here is derived from an EMBL/GenBank/DDBJ whole genome shotgun (WGS) entry which is preliminary data.</text>
</comment>
<keyword evidence="3" id="KW-1185">Reference proteome</keyword>
<reference evidence="2 3" key="1">
    <citation type="submission" date="2018-03" db="EMBL/GenBank/DDBJ databases">
        <title>Genomic Encyclopedia of Archaeal and Bacterial Type Strains, Phase II (KMG-II): from individual species to whole genera.</title>
        <authorList>
            <person name="Goeker M."/>
        </authorList>
    </citation>
    <scope>NUCLEOTIDE SEQUENCE [LARGE SCALE GENOMIC DNA]</scope>
    <source>
        <strain evidence="2 3">DSM 45416</strain>
    </source>
</reference>
<dbReference type="PANTHER" id="PTHR10587">
    <property type="entry name" value="GLYCOSYL TRANSFERASE-RELATED"/>
    <property type="match status" value="1"/>
</dbReference>
<dbReference type="CDD" id="cd10917">
    <property type="entry name" value="CE4_NodB_like_6s_7s"/>
    <property type="match status" value="1"/>
</dbReference>